<feature type="region of interest" description="Disordered" evidence="11">
    <location>
        <begin position="39"/>
        <end position="69"/>
    </location>
</feature>
<dbReference type="InterPro" id="IPR004846">
    <property type="entry name" value="T2SS/T3SS_dom"/>
</dbReference>
<comment type="caution">
    <text evidence="15">The sequence shown here is derived from an EMBL/GenBank/DDBJ whole genome shotgun (WGS) entry which is preliminary data.</text>
</comment>
<evidence type="ECO:0000313" key="15">
    <source>
        <dbReference type="EMBL" id="KHM97133.1"/>
    </source>
</evidence>
<dbReference type="InterPro" id="IPR013356">
    <property type="entry name" value="T2SS_GspD"/>
</dbReference>
<dbReference type="PANTHER" id="PTHR30332:SF25">
    <property type="entry name" value="SECRETIN XPSD"/>
    <property type="match status" value="1"/>
</dbReference>
<keyword evidence="8" id="KW-0472">Membrane</keyword>
<dbReference type="PROSITE" id="PS00875">
    <property type="entry name" value="T2SP_D"/>
    <property type="match status" value="1"/>
</dbReference>
<feature type="domain" description="NolW-like" evidence="13">
    <location>
        <begin position="334"/>
        <end position="488"/>
    </location>
</feature>
<evidence type="ECO:0000256" key="10">
    <source>
        <dbReference type="RuleBase" id="RU004004"/>
    </source>
</evidence>
<dbReference type="EMBL" id="JSYJ01000017">
    <property type="protein sequence ID" value="KHM97133.1"/>
    <property type="molecule type" value="Genomic_DNA"/>
</dbReference>
<dbReference type="InterPro" id="IPR005644">
    <property type="entry name" value="NolW-like"/>
</dbReference>
<reference evidence="16" key="2">
    <citation type="submission" date="2021-11" db="EMBL/GenBank/DDBJ databases">
        <title>Genome resources and taxonomic validation of 89 Xanthomonas strains.</title>
        <authorList>
            <person name="Tambong J.T."/>
        </authorList>
    </citation>
    <scope>NUCLEOTIDE SEQUENCE</scope>
    <source>
        <strain evidence="16">Bv 5-4A</strain>
    </source>
</reference>
<evidence type="ECO:0000313" key="17">
    <source>
        <dbReference type="Proteomes" id="UP000030969"/>
    </source>
</evidence>
<evidence type="ECO:0000256" key="8">
    <source>
        <dbReference type="ARBA" id="ARBA00023136"/>
    </source>
</evidence>
<dbReference type="Proteomes" id="UP001430544">
    <property type="component" value="Unassembled WGS sequence"/>
</dbReference>
<evidence type="ECO:0000256" key="9">
    <source>
        <dbReference type="ARBA" id="ARBA00023237"/>
    </source>
</evidence>
<evidence type="ECO:0000313" key="16">
    <source>
        <dbReference type="EMBL" id="MCC8622644.1"/>
    </source>
</evidence>
<feature type="compositionally biased region" description="Polar residues" evidence="11">
    <location>
        <begin position="45"/>
        <end position="63"/>
    </location>
</feature>
<dbReference type="InterPro" id="IPR049371">
    <property type="entry name" value="GspD-like_N0"/>
</dbReference>
<evidence type="ECO:0000256" key="1">
    <source>
        <dbReference type="ARBA" id="ARBA00004442"/>
    </source>
</evidence>
<dbReference type="InterPro" id="IPR004845">
    <property type="entry name" value="T2SS_GspD_CS"/>
</dbReference>
<feature type="domain" description="NolW-like" evidence="13">
    <location>
        <begin position="260"/>
        <end position="327"/>
    </location>
</feature>
<dbReference type="GO" id="GO:0015628">
    <property type="term" value="P:protein secretion by the type II secretion system"/>
    <property type="evidence" value="ECO:0007669"/>
    <property type="project" value="InterPro"/>
</dbReference>
<dbReference type="Pfam" id="PF00263">
    <property type="entry name" value="Secretin"/>
    <property type="match status" value="1"/>
</dbReference>
<evidence type="ECO:0000256" key="11">
    <source>
        <dbReference type="SAM" id="MobiDB-lite"/>
    </source>
</evidence>
<evidence type="ECO:0000256" key="5">
    <source>
        <dbReference type="ARBA" id="ARBA00022692"/>
    </source>
</evidence>
<reference evidence="15 17" key="1">
    <citation type="submission" date="2014-11" db="EMBL/GenBank/DDBJ databases">
        <title>Draft Genome Sequences of Xanthomonas vesicatoria Strains from the Balkan Peninsula.</title>
        <authorList>
            <person name="Vancheva T."/>
            <person name="Lefeuvre P."/>
            <person name="Bogatzevska N."/>
            <person name="Moncheva P."/>
            <person name="Koebnik R."/>
        </authorList>
    </citation>
    <scope>NUCLEOTIDE SEQUENCE [LARGE SCALE GENOMIC DNA]</scope>
    <source>
        <strain evidence="15 17">53M</strain>
    </source>
</reference>
<evidence type="ECO:0000256" key="4">
    <source>
        <dbReference type="ARBA" id="ARBA00022452"/>
    </source>
</evidence>
<evidence type="ECO:0000256" key="3">
    <source>
        <dbReference type="ARBA" id="ARBA00022448"/>
    </source>
</evidence>
<evidence type="ECO:0000313" key="18">
    <source>
        <dbReference type="Proteomes" id="UP001430544"/>
    </source>
</evidence>
<keyword evidence="18" id="KW-1185">Reference proteome</keyword>
<keyword evidence="9" id="KW-0998">Cell outer membrane</keyword>
<keyword evidence="3 10" id="KW-0813">Transport</keyword>
<accession>A0AAJ0J121</accession>
<dbReference type="InterPro" id="IPR001775">
    <property type="entry name" value="GspD/PilQ"/>
</dbReference>
<dbReference type="RefSeq" id="WP_005988791.1">
    <property type="nucleotide sequence ID" value="NZ_CP018470.1"/>
</dbReference>
<feature type="domain" description="GspD-like N0" evidence="14">
    <location>
        <begin position="99"/>
        <end position="164"/>
    </location>
</feature>
<evidence type="ECO:0000256" key="2">
    <source>
        <dbReference type="ARBA" id="ARBA00006980"/>
    </source>
</evidence>
<comment type="similarity">
    <text evidence="2">Belongs to the bacterial secretin family. GSP D subfamily.</text>
</comment>
<evidence type="ECO:0000256" key="7">
    <source>
        <dbReference type="ARBA" id="ARBA00022927"/>
    </source>
</evidence>
<evidence type="ECO:0000259" key="13">
    <source>
        <dbReference type="Pfam" id="PF03958"/>
    </source>
</evidence>
<feature type="domain" description="NolW-like" evidence="13">
    <location>
        <begin position="194"/>
        <end position="253"/>
    </location>
</feature>
<dbReference type="PANTHER" id="PTHR30332">
    <property type="entry name" value="PROBABLE GENERAL SECRETION PATHWAY PROTEIN D"/>
    <property type="match status" value="1"/>
</dbReference>
<feature type="region of interest" description="Disordered" evidence="11">
    <location>
        <begin position="356"/>
        <end position="442"/>
    </location>
</feature>
<feature type="domain" description="Type II/III secretion system secretin-like" evidence="12">
    <location>
        <begin position="575"/>
        <end position="750"/>
    </location>
</feature>
<proteinExistence type="inferred from homology"/>
<keyword evidence="5" id="KW-0812">Transmembrane</keyword>
<organism evidence="15 17">
    <name type="scientific">Xanthomonas vesicatoria</name>
    <dbReference type="NCBI Taxonomy" id="56460"/>
    <lineage>
        <taxon>Bacteria</taxon>
        <taxon>Pseudomonadati</taxon>
        <taxon>Pseudomonadota</taxon>
        <taxon>Gammaproteobacteria</taxon>
        <taxon>Lysobacterales</taxon>
        <taxon>Lysobacteraceae</taxon>
        <taxon>Xanthomonas</taxon>
    </lineage>
</organism>
<dbReference type="GO" id="GO:0015627">
    <property type="term" value="C:type II protein secretion system complex"/>
    <property type="evidence" value="ECO:0007669"/>
    <property type="project" value="InterPro"/>
</dbReference>
<dbReference type="InterPro" id="IPR050810">
    <property type="entry name" value="Bact_Secretion_Sys_Channel"/>
</dbReference>
<feature type="compositionally biased region" description="Polar residues" evidence="11">
    <location>
        <begin position="431"/>
        <end position="441"/>
    </location>
</feature>
<gene>
    <name evidence="16" type="primary">gspD</name>
    <name evidence="16" type="ORF">LN473_11730</name>
    <name evidence="15" type="ORF">OR61_04675</name>
</gene>
<dbReference type="GO" id="GO:0009279">
    <property type="term" value="C:cell outer membrane"/>
    <property type="evidence" value="ECO:0007669"/>
    <property type="project" value="UniProtKB-SubCell"/>
</dbReference>
<keyword evidence="6" id="KW-0732">Signal</keyword>
<feature type="compositionally biased region" description="Polar residues" evidence="11">
    <location>
        <begin position="356"/>
        <end position="365"/>
    </location>
</feature>
<comment type="subcellular location">
    <subcellularLocation>
        <location evidence="1 10">Cell outer membrane</location>
    </subcellularLocation>
</comment>
<dbReference type="EMBL" id="JAJIUN010000049">
    <property type="protein sequence ID" value="MCC8622644.1"/>
    <property type="molecule type" value="Genomic_DNA"/>
</dbReference>
<dbReference type="PROSITE" id="PS51257">
    <property type="entry name" value="PROKAR_LIPOPROTEIN"/>
    <property type="match status" value="1"/>
</dbReference>
<keyword evidence="4" id="KW-1134">Transmembrane beta strand</keyword>
<evidence type="ECO:0000259" key="12">
    <source>
        <dbReference type="Pfam" id="PF00263"/>
    </source>
</evidence>
<protein>
    <submittedName>
        <fullName evidence="15">General secretion pathway protein GspD</fullName>
    </submittedName>
    <submittedName>
        <fullName evidence="16">Type II secretion system secretin GspD</fullName>
    </submittedName>
</protein>
<dbReference type="InterPro" id="IPR038591">
    <property type="entry name" value="NolW-like_sf"/>
</dbReference>
<dbReference type="Gene3D" id="3.30.1370.120">
    <property type="match status" value="3"/>
</dbReference>
<evidence type="ECO:0000259" key="14">
    <source>
        <dbReference type="Pfam" id="PF21305"/>
    </source>
</evidence>
<feature type="compositionally biased region" description="Gly residues" evidence="11">
    <location>
        <begin position="388"/>
        <end position="398"/>
    </location>
</feature>
<dbReference type="Pfam" id="PF21305">
    <property type="entry name" value="type_II_gspD_N0"/>
    <property type="match status" value="1"/>
</dbReference>
<dbReference type="GeneID" id="46982949"/>
<sequence>MSERMTPRLFPVSLLIGLLAGCATTPPPDVRRDARLDPQVGAAGATQTSAEQRAEGNGNTSAKPTPVIRRGTGTMINQGAAGAPAPTLGMASSGSATFNFEGESVQAVVKAILGDMLGQNYVVAPGVQGTVTLATPNPVSPAQALNLLEMVLGWNNARMVFSGGRYNIVPADQALAGTVAPSTASPSAARGFEVRVVPLKFISASEMKKVLEPYARPNAIVGTDNSRNVITLGGTRAELENYLRTVQIFDVDWLSGMSVGVFPIQSGKAEKVSADLEKVFGEQSKTPSAGMFRFMPLENANAVLVITPQPRYLDQIQQWLDRIDSAGGGVRLFSYELKYIKAKDLADRLSEVFGGRSNNGDSNASLAPGAESSVLGGALGNRDSSMGGSSGMTGGSVGENGDSSGSGSSFGGSSGVGGSSGSSGGLGNGSLQLSPRSNGNGAVTLEVEGDKVGVSAVAETNTLLVRSTPQSWNSIRDVIEKLDVMPMQVHIEAQIAEVNLTGELRYGVNWYFENAVNAPGAATDNGVTNGTGIGLGAGLANAAGRNIWGDIAGKVGSGGLAWSFLGKNAAAIISALDTVTNVRLLQTPSVFVRNNAEATLNVGSRIPINSTSINTGLGSDSSFSSVQYIDTGVILKVRPRVTKDGMVFLDIVQEVSSPGDRPTACASATATVNQAACNVDINTRRIKTEAAIQSGDTIMLAGLIQDSTSDGSAGVPFLSKLPVLGSLFGQKTQNKRRSEVIVLLTPSIVRNPMEARNLTDEYGRRFESMTPMNKSSGK</sequence>
<name>A0AAJ0J121_9XANT</name>
<evidence type="ECO:0000256" key="6">
    <source>
        <dbReference type="ARBA" id="ARBA00022729"/>
    </source>
</evidence>
<dbReference type="NCBIfam" id="TIGR02517">
    <property type="entry name" value="type_II_gspD"/>
    <property type="match status" value="1"/>
</dbReference>
<feature type="compositionally biased region" description="Gly residues" evidence="11">
    <location>
        <begin position="408"/>
        <end position="428"/>
    </location>
</feature>
<dbReference type="Proteomes" id="UP000030969">
    <property type="component" value="Unassembled WGS sequence"/>
</dbReference>
<keyword evidence="7" id="KW-0653">Protein transport</keyword>
<dbReference type="AlphaFoldDB" id="A0AAJ0J121"/>
<dbReference type="Pfam" id="PF03958">
    <property type="entry name" value="Secretin_N"/>
    <property type="match status" value="3"/>
</dbReference>
<dbReference type="PRINTS" id="PR00811">
    <property type="entry name" value="BCTERIALGSPD"/>
</dbReference>